<keyword evidence="2" id="KW-0238">DNA-binding</keyword>
<dbReference type="SMART" id="SM00419">
    <property type="entry name" value="HTH_CRP"/>
    <property type="match status" value="1"/>
</dbReference>
<dbReference type="CDD" id="cd00038">
    <property type="entry name" value="CAP_ED"/>
    <property type="match status" value="1"/>
</dbReference>
<protein>
    <submittedName>
        <fullName evidence="5">Helix-turn-helix domain-containing protein</fullName>
    </submittedName>
</protein>
<dbReference type="InterPro" id="IPR000595">
    <property type="entry name" value="cNMP-bd_dom"/>
</dbReference>
<sequence length="217" mass="24244">MPVQYFQDPGGPAATRRAEAAFEALAHVQRFEPGEEIYGQEAPTEAFYKVVSGVVRGACLISDGRRQVAAFYFPDDMFGLEIGVSHRQAAEALTRCEVQIVKRRALAVVDAGAQIERMIWRVTSQQLERAQERSMLLARRNAYEKVACFLIEIAERGPGPWASLPMCRQDIADYLGLTIETVSRMLTQLQHDGLICLDGSRRFQIVRLRQLASSLAA</sequence>
<dbReference type="Pfam" id="PF00325">
    <property type="entry name" value="Crp"/>
    <property type="match status" value="1"/>
</dbReference>
<evidence type="ECO:0000259" key="4">
    <source>
        <dbReference type="PROSITE" id="PS51063"/>
    </source>
</evidence>
<evidence type="ECO:0000313" key="6">
    <source>
        <dbReference type="Proteomes" id="UP001057520"/>
    </source>
</evidence>
<feature type="domain" description="HTH crp-type" evidence="4">
    <location>
        <begin position="140"/>
        <end position="209"/>
    </location>
</feature>
<organism evidence="5 6">
    <name type="scientific">Caulobacter segnis</name>
    <dbReference type="NCBI Taxonomy" id="88688"/>
    <lineage>
        <taxon>Bacteria</taxon>
        <taxon>Pseudomonadati</taxon>
        <taxon>Pseudomonadota</taxon>
        <taxon>Alphaproteobacteria</taxon>
        <taxon>Caulobacterales</taxon>
        <taxon>Caulobacteraceae</taxon>
        <taxon>Caulobacter</taxon>
    </lineage>
</organism>
<evidence type="ECO:0000313" key="5">
    <source>
        <dbReference type="EMBL" id="USQ94468.1"/>
    </source>
</evidence>
<dbReference type="InterPro" id="IPR036390">
    <property type="entry name" value="WH_DNA-bd_sf"/>
</dbReference>
<dbReference type="PRINTS" id="PR00034">
    <property type="entry name" value="HTHCRP"/>
</dbReference>
<evidence type="ECO:0000256" key="1">
    <source>
        <dbReference type="ARBA" id="ARBA00023015"/>
    </source>
</evidence>
<dbReference type="SUPFAM" id="SSF51206">
    <property type="entry name" value="cAMP-binding domain-like"/>
    <property type="match status" value="1"/>
</dbReference>
<proteinExistence type="predicted"/>
<dbReference type="InterPro" id="IPR036388">
    <property type="entry name" value="WH-like_DNA-bd_sf"/>
</dbReference>
<dbReference type="PANTHER" id="PTHR24567:SF75">
    <property type="entry name" value="FUMARATE AND NITRATE REDUCTION REGULATORY PROTEIN"/>
    <property type="match status" value="1"/>
</dbReference>
<keyword evidence="3" id="KW-0804">Transcription</keyword>
<dbReference type="PROSITE" id="PS51063">
    <property type="entry name" value="HTH_CRP_2"/>
    <property type="match status" value="1"/>
</dbReference>
<dbReference type="InterPro" id="IPR012318">
    <property type="entry name" value="HTH_CRP"/>
</dbReference>
<dbReference type="Gene3D" id="2.60.120.10">
    <property type="entry name" value="Jelly Rolls"/>
    <property type="match status" value="1"/>
</dbReference>
<dbReference type="Proteomes" id="UP001057520">
    <property type="component" value="Chromosome"/>
</dbReference>
<evidence type="ECO:0000256" key="2">
    <source>
        <dbReference type="ARBA" id="ARBA00023125"/>
    </source>
</evidence>
<keyword evidence="1" id="KW-0805">Transcription regulation</keyword>
<dbReference type="Gene3D" id="1.10.10.10">
    <property type="entry name" value="Winged helix-like DNA-binding domain superfamily/Winged helix DNA-binding domain"/>
    <property type="match status" value="1"/>
</dbReference>
<reference evidence="5 6" key="1">
    <citation type="submission" date="2022-04" db="EMBL/GenBank/DDBJ databases">
        <title>Genome sequence of soybean root-associated Caulobacter segnis RL271.</title>
        <authorList>
            <person name="Longley R."/>
            <person name="Bonito G."/>
            <person name="Trigodet F."/>
            <person name="Crosson S."/>
            <person name="Fiebig A."/>
        </authorList>
    </citation>
    <scope>NUCLEOTIDE SEQUENCE [LARGE SCALE GENOMIC DNA]</scope>
    <source>
        <strain evidence="5 6">RL271</strain>
    </source>
</reference>
<dbReference type="EMBL" id="CP096040">
    <property type="protein sequence ID" value="USQ94468.1"/>
    <property type="molecule type" value="Genomic_DNA"/>
</dbReference>
<gene>
    <name evidence="5" type="ORF">MZV50_18000</name>
</gene>
<dbReference type="InterPro" id="IPR014710">
    <property type="entry name" value="RmlC-like_jellyroll"/>
</dbReference>
<dbReference type="InterPro" id="IPR050397">
    <property type="entry name" value="Env_Response_Regulators"/>
</dbReference>
<name>A0ABY4ZPF7_9CAUL</name>
<dbReference type="SUPFAM" id="SSF46785">
    <property type="entry name" value="Winged helix' DNA-binding domain"/>
    <property type="match status" value="1"/>
</dbReference>
<dbReference type="CDD" id="cd00092">
    <property type="entry name" value="HTH_CRP"/>
    <property type="match status" value="1"/>
</dbReference>
<dbReference type="InterPro" id="IPR018490">
    <property type="entry name" value="cNMP-bd_dom_sf"/>
</dbReference>
<dbReference type="Pfam" id="PF00027">
    <property type="entry name" value="cNMP_binding"/>
    <property type="match status" value="1"/>
</dbReference>
<dbReference type="PANTHER" id="PTHR24567">
    <property type="entry name" value="CRP FAMILY TRANSCRIPTIONAL REGULATORY PROTEIN"/>
    <property type="match status" value="1"/>
</dbReference>
<accession>A0ABY4ZPF7</accession>
<evidence type="ECO:0000256" key="3">
    <source>
        <dbReference type="ARBA" id="ARBA00023163"/>
    </source>
</evidence>
<keyword evidence="6" id="KW-1185">Reference proteome</keyword>